<name>A0ACA9RMC6_9GLOM</name>
<dbReference type="Proteomes" id="UP000789920">
    <property type="component" value="Unassembled WGS sequence"/>
</dbReference>
<keyword evidence="2" id="KW-1185">Reference proteome</keyword>
<sequence length="43" mass="4918">ANPISDSTHGAYFDDYDPLIDKISSHFTRYTLSTSWLTSLQPR</sequence>
<reference evidence="1" key="1">
    <citation type="submission" date="2021-06" db="EMBL/GenBank/DDBJ databases">
        <authorList>
            <person name="Kallberg Y."/>
            <person name="Tangrot J."/>
            <person name="Rosling A."/>
        </authorList>
    </citation>
    <scope>NUCLEOTIDE SEQUENCE</scope>
    <source>
        <strain evidence="1">MA461A</strain>
    </source>
</reference>
<dbReference type="EMBL" id="CAJVQC010057488">
    <property type="protein sequence ID" value="CAG8797649.1"/>
    <property type="molecule type" value="Genomic_DNA"/>
</dbReference>
<protein>
    <submittedName>
        <fullName evidence="1">11429_t:CDS:1</fullName>
    </submittedName>
</protein>
<evidence type="ECO:0000313" key="2">
    <source>
        <dbReference type="Proteomes" id="UP000789920"/>
    </source>
</evidence>
<evidence type="ECO:0000313" key="1">
    <source>
        <dbReference type="EMBL" id="CAG8797649.1"/>
    </source>
</evidence>
<accession>A0ACA9RMC6</accession>
<proteinExistence type="predicted"/>
<gene>
    <name evidence="1" type="ORF">RPERSI_LOCUS20383</name>
</gene>
<feature type="non-terminal residue" evidence="1">
    <location>
        <position position="43"/>
    </location>
</feature>
<feature type="non-terminal residue" evidence="1">
    <location>
        <position position="1"/>
    </location>
</feature>
<comment type="caution">
    <text evidence="1">The sequence shown here is derived from an EMBL/GenBank/DDBJ whole genome shotgun (WGS) entry which is preliminary data.</text>
</comment>
<organism evidence="1 2">
    <name type="scientific">Racocetra persica</name>
    <dbReference type="NCBI Taxonomy" id="160502"/>
    <lineage>
        <taxon>Eukaryota</taxon>
        <taxon>Fungi</taxon>
        <taxon>Fungi incertae sedis</taxon>
        <taxon>Mucoromycota</taxon>
        <taxon>Glomeromycotina</taxon>
        <taxon>Glomeromycetes</taxon>
        <taxon>Diversisporales</taxon>
        <taxon>Gigasporaceae</taxon>
        <taxon>Racocetra</taxon>
    </lineage>
</organism>